<reference evidence="2" key="2">
    <citation type="submission" date="2020-05" db="UniProtKB">
        <authorList>
            <consortium name="EnsemblMetazoa"/>
        </authorList>
    </citation>
    <scope>IDENTIFICATION</scope>
    <source>
        <strain evidence="2">IAEA</strain>
    </source>
</reference>
<dbReference type="Proteomes" id="UP000092445">
    <property type="component" value="Unassembled WGS sequence"/>
</dbReference>
<dbReference type="AlphaFoldDB" id="A0A1B0AAQ6"/>
<feature type="transmembrane region" description="Helical" evidence="1">
    <location>
        <begin position="74"/>
        <end position="91"/>
    </location>
</feature>
<keyword evidence="1" id="KW-0472">Membrane</keyword>
<proteinExistence type="predicted"/>
<dbReference type="VEuPathDB" id="VectorBase:GPAI039599"/>
<evidence type="ECO:0000256" key="1">
    <source>
        <dbReference type="SAM" id="Phobius"/>
    </source>
</evidence>
<organism evidence="2 3">
    <name type="scientific">Glossina pallidipes</name>
    <name type="common">Tsetse fly</name>
    <dbReference type="NCBI Taxonomy" id="7398"/>
    <lineage>
        <taxon>Eukaryota</taxon>
        <taxon>Metazoa</taxon>
        <taxon>Ecdysozoa</taxon>
        <taxon>Arthropoda</taxon>
        <taxon>Hexapoda</taxon>
        <taxon>Insecta</taxon>
        <taxon>Pterygota</taxon>
        <taxon>Neoptera</taxon>
        <taxon>Endopterygota</taxon>
        <taxon>Diptera</taxon>
        <taxon>Brachycera</taxon>
        <taxon>Muscomorpha</taxon>
        <taxon>Hippoboscoidea</taxon>
        <taxon>Glossinidae</taxon>
        <taxon>Glossina</taxon>
    </lineage>
</organism>
<accession>A0A1B0AAQ6</accession>
<dbReference type="EnsemblMetazoa" id="GPAI039599-RA">
    <property type="protein sequence ID" value="GPAI039599-PA"/>
    <property type="gene ID" value="GPAI039599"/>
</dbReference>
<name>A0A1B0AAQ6_GLOPL</name>
<keyword evidence="1" id="KW-0812">Transmembrane</keyword>
<sequence length="132" mass="15200">MKGICECTVLATWLVVVRDEEKEKQIDFDVYHKLVLFANISHPPSINFRHVYISKVNIPDISFRRNRKSSSNSFFFLPALSLVLLFQFHAADKLSVVAGAIVDRSQRMYVQLDTIIEIFNNDLYSESVLVFA</sequence>
<protein>
    <submittedName>
        <fullName evidence="2">Uncharacterized protein</fullName>
    </submittedName>
</protein>
<keyword evidence="1" id="KW-1133">Transmembrane helix</keyword>
<evidence type="ECO:0000313" key="3">
    <source>
        <dbReference type="Proteomes" id="UP000092445"/>
    </source>
</evidence>
<keyword evidence="3" id="KW-1185">Reference proteome</keyword>
<evidence type="ECO:0000313" key="2">
    <source>
        <dbReference type="EnsemblMetazoa" id="GPAI039599-PA"/>
    </source>
</evidence>
<reference evidence="3" key="1">
    <citation type="submission" date="2014-03" db="EMBL/GenBank/DDBJ databases">
        <authorList>
            <person name="Aksoy S."/>
            <person name="Warren W."/>
            <person name="Wilson R.K."/>
        </authorList>
    </citation>
    <scope>NUCLEOTIDE SEQUENCE [LARGE SCALE GENOMIC DNA]</scope>
    <source>
        <strain evidence="3">IAEA</strain>
    </source>
</reference>